<dbReference type="EMBL" id="BARU01025271">
    <property type="protein sequence ID" value="GAH58968.1"/>
    <property type="molecule type" value="Genomic_DNA"/>
</dbReference>
<feature type="non-terminal residue" evidence="1">
    <location>
        <position position="69"/>
    </location>
</feature>
<gene>
    <name evidence="1" type="ORF">S03H2_40734</name>
</gene>
<protein>
    <submittedName>
        <fullName evidence="1">Uncharacterized protein</fullName>
    </submittedName>
</protein>
<evidence type="ECO:0000313" key="1">
    <source>
        <dbReference type="EMBL" id="GAH58968.1"/>
    </source>
</evidence>
<comment type="caution">
    <text evidence="1">The sequence shown here is derived from an EMBL/GenBank/DDBJ whole genome shotgun (WGS) entry which is preliminary data.</text>
</comment>
<reference evidence="1" key="1">
    <citation type="journal article" date="2014" name="Front. Microbiol.">
        <title>High frequency of phylogenetically diverse reductive dehalogenase-homologous genes in deep subseafloor sedimentary metagenomes.</title>
        <authorList>
            <person name="Kawai M."/>
            <person name="Futagami T."/>
            <person name="Toyoda A."/>
            <person name="Takaki Y."/>
            <person name="Nishi S."/>
            <person name="Hori S."/>
            <person name="Arai W."/>
            <person name="Tsubouchi T."/>
            <person name="Morono Y."/>
            <person name="Uchiyama I."/>
            <person name="Ito T."/>
            <person name="Fujiyama A."/>
            <person name="Inagaki F."/>
            <person name="Takami H."/>
        </authorList>
    </citation>
    <scope>NUCLEOTIDE SEQUENCE</scope>
    <source>
        <strain evidence="1">Expedition CK06-06</strain>
    </source>
</reference>
<dbReference type="AlphaFoldDB" id="X1IN77"/>
<accession>X1IN77</accession>
<organism evidence="1">
    <name type="scientific">marine sediment metagenome</name>
    <dbReference type="NCBI Taxonomy" id="412755"/>
    <lineage>
        <taxon>unclassified sequences</taxon>
        <taxon>metagenomes</taxon>
        <taxon>ecological metagenomes</taxon>
    </lineage>
</organism>
<proteinExistence type="predicted"/>
<sequence>MKKKNLTTIFIFILLANTIYILTEKSNLLSYNNELQGSSNLSTQSLDDLGLVESLDLTVVCDNYPHGEL</sequence>
<name>X1IN77_9ZZZZ</name>